<dbReference type="PANTHER" id="PTHR11795:SF442">
    <property type="entry name" value="ABC TRANSPORTER ATP-BINDING PROTEIN"/>
    <property type="match status" value="1"/>
</dbReference>
<evidence type="ECO:0000256" key="9">
    <source>
        <dbReference type="SAM" id="Phobius"/>
    </source>
</evidence>
<evidence type="ECO:0000256" key="4">
    <source>
        <dbReference type="ARBA" id="ARBA00022692"/>
    </source>
</evidence>
<evidence type="ECO:0000313" key="10">
    <source>
        <dbReference type="EMBL" id="MBR7798574.1"/>
    </source>
</evidence>
<dbReference type="InterPro" id="IPR001851">
    <property type="entry name" value="ABC_transp_permease"/>
</dbReference>
<proteinExistence type="inferred from homology"/>
<keyword evidence="5" id="KW-0029">Amino-acid transport</keyword>
<keyword evidence="2" id="KW-0813">Transport</keyword>
<evidence type="ECO:0000256" key="5">
    <source>
        <dbReference type="ARBA" id="ARBA00022970"/>
    </source>
</evidence>
<dbReference type="RefSeq" id="WP_212673741.1">
    <property type="nucleotide sequence ID" value="NZ_JAGSPJ010000001.1"/>
</dbReference>
<feature type="transmembrane region" description="Helical" evidence="9">
    <location>
        <begin position="224"/>
        <end position="250"/>
    </location>
</feature>
<keyword evidence="7 9" id="KW-0472">Membrane</keyword>
<keyword evidence="11" id="KW-1185">Reference proteome</keyword>
<feature type="transmembrane region" description="Helical" evidence="9">
    <location>
        <begin position="137"/>
        <end position="159"/>
    </location>
</feature>
<evidence type="ECO:0000256" key="7">
    <source>
        <dbReference type="ARBA" id="ARBA00023136"/>
    </source>
</evidence>
<evidence type="ECO:0000256" key="2">
    <source>
        <dbReference type="ARBA" id="ARBA00022448"/>
    </source>
</evidence>
<evidence type="ECO:0000313" key="11">
    <source>
        <dbReference type="Proteomes" id="UP000678545"/>
    </source>
</evidence>
<protein>
    <submittedName>
        <fullName evidence="10">Branched-chain amino acid ABC transporter permease</fullName>
    </submittedName>
</protein>
<dbReference type="InterPro" id="IPR052157">
    <property type="entry name" value="BCAA_transport_permease"/>
</dbReference>
<feature type="transmembrane region" description="Helical" evidence="9">
    <location>
        <begin position="189"/>
        <end position="212"/>
    </location>
</feature>
<name>A0A941IB28_9BURK</name>
<feature type="transmembrane region" description="Helical" evidence="9">
    <location>
        <begin position="94"/>
        <end position="117"/>
    </location>
</feature>
<feature type="transmembrane region" description="Helical" evidence="9">
    <location>
        <begin position="281"/>
        <end position="303"/>
    </location>
</feature>
<evidence type="ECO:0000256" key="8">
    <source>
        <dbReference type="ARBA" id="ARBA00037998"/>
    </source>
</evidence>
<sequence>MEFFLINLCNGLSYGLLLFMLSAGLTLTFSFLGVLNFAHASFYMLGAYLGYSLTQTFGFAWGIVFAPLLTATLGILVERFALRHVHAQGQLAELLFTFGLSYLILECVQLIWGRVALPYRIPESLQASLFTIYDSPFTWFRGLIVALALGILLSMLIVIRRTQLGLIMQAALGQPQMLAALGYDVPTIFMWVFGFGCGLAGLAGTLGGCLMVTEPNMASSLGSIAFVLIVMGGIGTLKGVFFASLCIGIFQTFAVTVDASLLDLVQHISTNRETQAPSRILLIRVADVAPMLPILLLLLILLWRPHGFYRQSHSTQRTIYF</sequence>
<dbReference type="GO" id="GO:0022857">
    <property type="term" value="F:transmembrane transporter activity"/>
    <property type="evidence" value="ECO:0007669"/>
    <property type="project" value="InterPro"/>
</dbReference>
<keyword evidence="6 9" id="KW-1133">Transmembrane helix</keyword>
<dbReference type="AlphaFoldDB" id="A0A941IB28"/>
<evidence type="ECO:0000256" key="6">
    <source>
        <dbReference type="ARBA" id="ARBA00022989"/>
    </source>
</evidence>
<dbReference type="GO" id="GO:0005886">
    <property type="term" value="C:plasma membrane"/>
    <property type="evidence" value="ECO:0007669"/>
    <property type="project" value="UniProtKB-SubCell"/>
</dbReference>
<evidence type="ECO:0000256" key="3">
    <source>
        <dbReference type="ARBA" id="ARBA00022475"/>
    </source>
</evidence>
<reference evidence="10" key="1">
    <citation type="submission" date="2021-04" db="EMBL/GenBank/DDBJ databases">
        <title>novel species isolated from subtropical streams in China.</title>
        <authorList>
            <person name="Lu H."/>
        </authorList>
    </citation>
    <scope>NUCLEOTIDE SEQUENCE</scope>
    <source>
        <strain evidence="10">FT137W</strain>
    </source>
</reference>
<accession>A0A941IB28</accession>
<dbReference type="GO" id="GO:0006865">
    <property type="term" value="P:amino acid transport"/>
    <property type="evidence" value="ECO:0007669"/>
    <property type="project" value="UniProtKB-KW"/>
</dbReference>
<evidence type="ECO:0000256" key="1">
    <source>
        <dbReference type="ARBA" id="ARBA00004651"/>
    </source>
</evidence>
<organism evidence="10 11">
    <name type="scientific">Undibacterium fentianense</name>
    <dbReference type="NCBI Taxonomy" id="2828728"/>
    <lineage>
        <taxon>Bacteria</taxon>
        <taxon>Pseudomonadati</taxon>
        <taxon>Pseudomonadota</taxon>
        <taxon>Betaproteobacteria</taxon>
        <taxon>Burkholderiales</taxon>
        <taxon>Oxalobacteraceae</taxon>
        <taxon>Undibacterium</taxon>
    </lineage>
</organism>
<feature type="transmembrane region" description="Helical" evidence="9">
    <location>
        <begin position="12"/>
        <end position="38"/>
    </location>
</feature>
<keyword evidence="4 9" id="KW-0812">Transmembrane</keyword>
<keyword evidence="3" id="KW-1003">Cell membrane</keyword>
<comment type="similarity">
    <text evidence="8">Belongs to the binding-protein-dependent transport system permease family. LivHM subfamily.</text>
</comment>
<dbReference type="Pfam" id="PF02653">
    <property type="entry name" value="BPD_transp_2"/>
    <property type="match status" value="1"/>
</dbReference>
<dbReference type="Proteomes" id="UP000678545">
    <property type="component" value="Unassembled WGS sequence"/>
</dbReference>
<comment type="subcellular location">
    <subcellularLocation>
        <location evidence="1">Cell membrane</location>
        <topology evidence="1">Multi-pass membrane protein</topology>
    </subcellularLocation>
</comment>
<dbReference type="EMBL" id="JAGSPJ010000001">
    <property type="protein sequence ID" value="MBR7798574.1"/>
    <property type="molecule type" value="Genomic_DNA"/>
</dbReference>
<dbReference type="CDD" id="cd06582">
    <property type="entry name" value="TM_PBP1_LivH_like"/>
    <property type="match status" value="1"/>
</dbReference>
<feature type="transmembrane region" description="Helical" evidence="9">
    <location>
        <begin position="58"/>
        <end position="82"/>
    </location>
</feature>
<gene>
    <name evidence="10" type="ORF">KDM90_00935</name>
</gene>
<dbReference type="PANTHER" id="PTHR11795">
    <property type="entry name" value="BRANCHED-CHAIN AMINO ACID TRANSPORT SYSTEM PERMEASE PROTEIN LIVH"/>
    <property type="match status" value="1"/>
</dbReference>
<comment type="caution">
    <text evidence="10">The sequence shown here is derived from an EMBL/GenBank/DDBJ whole genome shotgun (WGS) entry which is preliminary data.</text>
</comment>